<dbReference type="EMBL" id="BAAAET010000001">
    <property type="protein sequence ID" value="GAA0680833.1"/>
    <property type="molecule type" value="Genomic_DNA"/>
</dbReference>
<dbReference type="Pfam" id="PF12833">
    <property type="entry name" value="HTH_18"/>
    <property type="match status" value="1"/>
</dbReference>
<evidence type="ECO:0000256" key="1">
    <source>
        <dbReference type="ARBA" id="ARBA00023015"/>
    </source>
</evidence>
<dbReference type="SMART" id="SM00342">
    <property type="entry name" value="HTH_ARAC"/>
    <property type="match status" value="1"/>
</dbReference>
<feature type="domain" description="HTH araC/xylS-type" evidence="4">
    <location>
        <begin position="137"/>
        <end position="233"/>
    </location>
</feature>
<organism evidence="5 6">
    <name type="scientific">Marinobacterium maritimum</name>
    <dbReference type="NCBI Taxonomy" id="500162"/>
    <lineage>
        <taxon>Bacteria</taxon>
        <taxon>Pseudomonadati</taxon>
        <taxon>Pseudomonadota</taxon>
        <taxon>Gammaproteobacteria</taxon>
        <taxon>Oceanospirillales</taxon>
        <taxon>Oceanospirillaceae</taxon>
        <taxon>Marinobacterium</taxon>
    </lineage>
</organism>
<evidence type="ECO:0000259" key="4">
    <source>
        <dbReference type="PROSITE" id="PS01124"/>
    </source>
</evidence>
<comment type="caution">
    <text evidence="5">The sequence shown here is derived from an EMBL/GenBank/DDBJ whole genome shotgun (WGS) entry which is preliminary data.</text>
</comment>
<name>A0ABN1I1H1_9GAMM</name>
<dbReference type="Gene3D" id="1.10.10.60">
    <property type="entry name" value="Homeodomain-like"/>
    <property type="match status" value="1"/>
</dbReference>
<evidence type="ECO:0000256" key="2">
    <source>
        <dbReference type="ARBA" id="ARBA00023125"/>
    </source>
</evidence>
<keyword evidence="6" id="KW-1185">Reference proteome</keyword>
<dbReference type="InterPro" id="IPR018060">
    <property type="entry name" value="HTH_AraC"/>
</dbReference>
<sequence length="233" mass="26096">MVQGVWSASVLQPAPLVKPLYADAGSGILFNLCGEVTMGDAALPEGVIMLPVKKMAEKIVMSPGARLAGIRFHPAIGYGVLGRHYDKPTLLLPADDQLYHLYKMFTELQLMTQDNTRQVEALSQWAHHNLDFTNVIPDCLETALESIEQGDSPGQLSESAPLSQRQIERHFRSWLGMTPKHYQRILRIKQAICFLRGHKNANLADVAYAFGFSDQAHMTREFRTIARITPRQV</sequence>
<dbReference type="SUPFAM" id="SSF46689">
    <property type="entry name" value="Homeodomain-like"/>
    <property type="match status" value="1"/>
</dbReference>
<dbReference type="PROSITE" id="PS01124">
    <property type="entry name" value="HTH_ARAC_FAMILY_2"/>
    <property type="match status" value="1"/>
</dbReference>
<keyword evidence="2" id="KW-0238">DNA-binding</keyword>
<protein>
    <recommendedName>
        <fullName evidence="4">HTH araC/xylS-type domain-containing protein</fullName>
    </recommendedName>
</protein>
<dbReference type="Proteomes" id="UP001499915">
    <property type="component" value="Unassembled WGS sequence"/>
</dbReference>
<gene>
    <name evidence="5" type="ORF">GCM10009104_01620</name>
</gene>
<keyword evidence="1" id="KW-0805">Transcription regulation</keyword>
<dbReference type="PANTHER" id="PTHR46796">
    <property type="entry name" value="HTH-TYPE TRANSCRIPTIONAL ACTIVATOR RHAS-RELATED"/>
    <property type="match status" value="1"/>
</dbReference>
<dbReference type="InterPro" id="IPR050204">
    <property type="entry name" value="AraC_XylS_family_regulators"/>
</dbReference>
<evidence type="ECO:0000313" key="5">
    <source>
        <dbReference type="EMBL" id="GAA0680833.1"/>
    </source>
</evidence>
<evidence type="ECO:0000256" key="3">
    <source>
        <dbReference type="ARBA" id="ARBA00023163"/>
    </source>
</evidence>
<dbReference type="PANTHER" id="PTHR46796:SF13">
    <property type="entry name" value="HTH-TYPE TRANSCRIPTIONAL ACTIVATOR RHAS"/>
    <property type="match status" value="1"/>
</dbReference>
<accession>A0ABN1I1H1</accession>
<reference evidence="5 6" key="1">
    <citation type="journal article" date="2019" name="Int. J. Syst. Evol. Microbiol.">
        <title>The Global Catalogue of Microorganisms (GCM) 10K type strain sequencing project: providing services to taxonomists for standard genome sequencing and annotation.</title>
        <authorList>
            <consortium name="The Broad Institute Genomics Platform"/>
            <consortium name="The Broad Institute Genome Sequencing Center for Infectious Disease"/>
            <person name="Wu L."/>
            <person name="Ma J."/>
        </authorList>
    </citation>
    <scope>NUCLEOTIDE SEQUENCE [LARGE SCALE GENOMIC DNA]</scope>
    <source>
        <strain evidence="5 6">JCM 15134</strain>
    </source>
</reference>
<dbReference type="InterPro" id="IPR009057">
    <property type="entry name" value="Homeodomain-like_sf"/>
</dbReference>
<evidence type="ECO:0000313" key="6">
    <source>
        <dbReference type="Proteomes" id="UP001499915"/>
    </source>
</evidence>
<keyword evidence="3" id="KW-0804">Transcription</keyword>
<proteinExistence type="predicted"/>